<evidence type="ECO:0000256" key="1">
    <source>
        <dbReference type="SAM" id="MobiDB-lite"/>
    </source>
</evidence>
<evidence type="ECO:0000256" key="2">
    <source>
        <dbReference type="SAM" id="Phobius"/>
    </source>
</evidence>
<feature type="region of interest" description="Disordered" evidence="1">
    <location>
        <begin position="1"/>
        <end position="56"/>
    </location>
</feature>
<dbReference type="AlphaFoldDB" id="A0AAE0KNX4"/>
<feature type="compositionally biased region" description="Low complexity" evidence="1">
    <location>
        <begin position="1"/>
        <end position="13"/>
    </location>
</feature>
<sequence>GAAPTGSAEAPGAAEERRGPDSMDGPELRTFMASAEQAETVAREEQAQNSTNGDVIPSETCRLASAAAMDRLAALWPRGPDAGTGAADKPGALPSGEGGGDNRAVSMGARPEKAEKRPVGGGGIAMVECSAGQKATRDSLVEKPATLVKAARSGIVKARGGQLIGILFQGLVVGLVVAALFTVLAAAERRVRSQHVASPVMQDIPSSAWEVEMRNMVTEQNELNAKLDAAYAELKVGAEKAALADALQSETLRLQSELNLLQPQVVMLQEQLQACCPPVARQEEPEKGVSEVEKKRKFQEVCPTEVFRRAGLTEECDMELQGTRSKLRDCGDQLADEQQKFSDRCEIIWTTWGPAVMLIVSAFAVGVAVLSHKMTASLLPGGNGDAGSAGGDEVDFEQRIADQKAQDVEVLMSNIDTLERVVKSLQFRLDLANTKEDGHHKSISDIKFLCF</sequence>
<gene>
    <name evidence="3" type="ORF">CYMTET_35451</name>
</gene>
<feature type="region of interest" description="Disordered" evidence="1">
    <location>
        <begin position="79"/>
        <end position="121"/>
    </location>
</feature>
<accession>A0AAE0KNX4</accession>
<proteinExistence type="predicted"/>
<comment type="caution">
    <text evidence="3">The sequence shown here is derived from an EMBL/GenBank/DDBJ whole genome shotgun (WGS) entry which is preliminary data.</text>
</comment>
<feature type="non-terminal residue" evidence="3">
    <location>
        <position position="1"/>
    </location>
</feature>
<name>A0AAE0KNX4_9CHLO</name>
<dbReference type="Proteomes" id="UP001190700">
    <property type="component" value="Unassembled WGS sequence"/>
</dbReference>
<evidence type="ECO:0000313" key="4">
    <source>
        <dbReference type="Proteomes" id="UP001190700"/>
    </source>
</evidence>
<protein>
    <submittedName>
        <fullName evidence="3">Uncharacterized protein</fullName>
    </submittedName>
</protein>
<feature type="transmembrane region" description="Helical" evidence="2">
    <location>
        <begin position="347"/>
        <end position="370"/>
    </location>
</feature>
<dbReference type="EMBL" id="LGRX02022695">
    <property type="protein sequence ID" value="KAK3255363.1"/>
    <property type="molecule type" value="Genomic_DNA"/>
</dbReference>
<keyword evidence="2" id="KW-0472">Membrane</keyword>
<feature type="transmembrane region" description="Helical" evidence="2">
    <location>
        <begin position="163"/>
        <end position="187"/>
    </location>
</feature>
<reference evidence="3 4" key="1">
    <citation type="journal article" date="2015" name="Genome Biol. Evol.">
        <title>Comparative Genomics of a Bacterivorous Green Alga Reveals Evolutionary Causalities and Consequences of Phago-Mixotrophic Mode of Nutrition.</title>
        <authorList>
            <person name="Burns J.A."/>
            <person name="Paasch A."/>
            <person name="Narechania A."/>
            <person name="Kim E."/>
        </authorList>
    </citation>
    <scope>NUCLEOTIDE SEQUENCE [LARGE SCALE GENOMIC DNA]</scope>
    <source>
        <strain evidence="3 4">PLY_AMNH</strain>
    </source>
</reference>
<evidence type="ECO:0000313" key="3">
    <source>
        <dbReference type="EMBL" id="KAK3255363.1"/>
    </source>
</evidence>
<keyword evidence="4" id="KW-1185">Reference proteome</keyword>
<keyword evidence="2" id="KW-1133">Transmembrane helix</keyword>
<organism evidence="3 4">
    <name type="scientific">Cymbomonas tetramitiformis</name>
    <dbReference type="NCBI Taxonomy" id="36881"/>
    <lineage>
        <taxon>Eukaryota</taxon>
        <taxon>Viridiplantae</taxon>
        <taxon>Chlorophyta</taxon>
        <taxon>Pyramimonadophyceae</taxon>
        <taxon>Pyramimonadales</taxon>
        <taxon>Pyramimonadaceae</taxon>
        <taxon>Cymbomonas</taxon>
    </lineage>
</organism>
<keyword evidence="2" id="KW-0812">Transmembrane</keyword>